<evidence type="ECO:0000313" key="2">
    <source>
        <dbReference type="EMBL" id="ADL11635.1"/>
    </source>
</evidence>
<dbReference type="STRING" id="574087.Acear_0084"/>
<dbReference type="KEGG" id="aar:Acear_0084"/>
<dbReference type="eggNOG" id="COG1484">
    <property type="taxonomic scope" value="Bacteria"/>
</dbReference>
<feature type="coiled-coil region" evidence="1">
    <location>
        <begin position="300"/>
        <end position="331"/>
    </location>
</feature>
<dbReference type="Gene3D" id="3.40.50.300">
    <property type="entry name" value="P-loop containing nucleotide triphosphate hydrolases"/>
    <property type="match status" value="1"/>
</dbReference>
<dbReference type="OrthoDB" id="9781752at2"/>
<organism evidence="2 3">
    <name type="scientific">Acetohalobium arabaticum (strain ATCC 49924 / DSM 5501 / Z-7288)</name>
    <dbReference type="NCBI Taxonomy" id="574087"/>
    <lineage>
        <taxon>Bacteria</taxon>
        <taxon>Bacillati</taxon>
        <taxon>Bacillota</taxon>
        <taxon>Clostridia</taxon>
        <taxon>Halanaerobiales</taxon>
        <taxon>Halobacteroidaceae</taxon>
        <taxon>Acetohalobium</taxon>
    </lineage>
</organism>
<gene>
    <name evidence="2" type="ordered locus">Acear_0084</name>
</gene>
<name>D9QSU7_ACEAZ</name>
<accession>D9QSU7</accession>
<evidence type="ECO:0008006" key="4">
    <source>
        <dbReference type="Google" id="ProtNLM"/>
    </source>
</evidence>
<dbReference type="AlphaFoldDB" id="D9QSU7"/>
<keyword evidence="3" id="KW-1185">Reference proteome</keyword>
<dbReference type="RefSeq" id="WP_013277082.1">
    <property type="nucleotide sequence ID" value="NC_014378.1"/>
</dbReference>
<sequence length="363" mass="41568">MNEGSIINFFPGGNTAQGFYSFYDYLPYEAEQVFIIKGGPGTGKSTFMKKIGERMIEEGYDIEFHWCSSDNNSLDGIVIKDLQVAFLDGTAPHLVDPENPGAVDEIINLGRYWDRKLLKEHKSEIKQLNNQIWNLFQLAYDDLAIAKSFYEKWKSNYIEALDPQKIEYKIKNLKAEIFNSTEIADKKGEERRLFASALTPQGPVNYLNNITKDIEKRYILKGKPGSGKAKLTEKIAKEALMQGYEVYFYHCAFDPEKIDTVIIPELNTALINGTPPHELNPNRKNDEVINMLDCIDQQIIDEFESNCLEAKENYEELISKAITKIAEAKSLHDDLEEYYIEAMNFTAIDNLRKEIITELLPTT</sequence>
<dbReference type="EMBL" id="CP002105">
    <property type="protein sequence ID" value="ADL11635.1"/>
    <property type="molecule type" value="Genomic_DNA"/>
</dbReference>
<reference evidence="2 3" key="1">
    <citation type="journal article" date="2010" name="Stand. Genomic Sci.">
        <title>Complete genome sequence of Acetohalobium arabaticum type strain (Z-7288).</title>
        <authorList>
            <person name="Sikorski J."/>
            <person name="Lapidus A."/>
            <person name="Chertkov O."/>
            <person name="Lucas S."/>
            <person name="Copeland A."/>
            <person name="Glavina Del Rio T."/>
            <person name="Nolan M."/>
            <person name="Tice H."/>
            <person name="Cheng J.F."/>
            <person name="Han C."/>
            <person name="Brambilla E."/>
            <person name="Pitluck S."/>
            <person name="Liolios K."/>
            <person name="Ivanova N."/>
            <person name="Mavromatis K."/>
            <person name="Mikhailova N."/>
            <person name="Pati A."/>
            <person name="Bruce D."/>
            <person name="Detter C."/>
            <person name="Tapia R."/>
            <person name="Goodwin L."/>
            <person name="Chen A."/>
            <person name="Palaniappan K."/>
            <person name="Land M."/>
            <person name="Hauser L."/>
            <person name="Chang Y.J."/>
            <person name="Jeffries C.D."/>
            <person name="Rohde M."/>
            <person name="Goker M."/>
            <person name="Spring S."/>
            <person name="Woyke T."/>
            <person name="Bristow J."/>
            <person name="Eisen J.A."/>
            <person name="Markowitz V."/>
            <person name="Hugenholtz P."/>
            <person name="Kyrpides N.C."/>
            <person name="Klenk H.P."/>
        </authorList>
    </citation>
    <scope>NUCLEOTIDE SEQUENCE [LARGE SCALE GENOMIC DNA]</scope>
    <source>
        <strain evidence="3">ATCC 49924 / DSM 5501 / Z-7288</strain>
    </source>
</reference>
<evidence type="ECO:0000256" key="1">
    <source>
        <dbReference type="SAM" id="Coils"/>
    </source>
</evidence>
<dbReference type="SUPFAM" id="SSF52540">
    <property type="entry name" value="P-loop containing nucleoside triphosphate hydrolases"/>
    <property type="match status" value="1"/>
</dbReference>
<proteinExistence type="predicted"/>
<dbReference type="InterPro" id="IPR027417">
    <property type="entry name" value="P-loop_NTPase"/>
</dbReference>
<evidence type="ECO:0000313" key="3">
    <source>
        <dbReference type="Proteomes" id="UP000001661"/>
    </source>
</evidence>
<dbReference type="Proteomes" id="UP000001661">
    <property type="component" value="Chromosome"/>
</dbReference>
<keyword evidence="1" id="KW-0175">Coiled coil</keyword>
<dbReference type="HOGENOM" id="CLU_063820_0_0_9"/>
<protein>
    <recommendedName>
        <fullName evidence="4">ATPase</fullName>
    </recommendedName>
</protein>